<comment type="caution">
    <text evidence="1">The sequence shown here is derived from an EMBL/GenBank/DDBJ whole genome shotgun (WGS) entry which is preliminary data.</text>
</comment>
<accession>A0A5J4VDI6</accession>
<evidence type="ECO:0000313" key="2">
    <source>
        <dbReference type="Proteomes" id="UP000324800"/>
    </source>
</evidence>
<organism evidence="1 2">
    <name type="scientific">Streblomastix strix</name>
    <dbReference type="NCBI Taxonomy" id="222440"/>
    <lineage>
        <taxon>Eukaryota</taxon>
        <taxon>Metamonada</taxon>
        <taxon>Preaxostyla</taxon>
        <taxon>Oxymonadida</taxon>
        <taxon>Streblomastigidae</taxon>
        <taxon>Streblomastix</taxon>
    </lineage>
</organism>
<dbReference type="EMBL" id="SNRW01007798">
    <property type="protein sequence ID" value="KAA6380610.1"/>
    <property type="molecule type" value="Genomic_DNA"/>
</dbReference>
<reference evidence="1 2" key="1">
    <citation type="submission" date="2019-03" db="EMBL/GenBank/DDBJ databases">
        <title>Single cell metagenomics reveals metabolic interactions within the superorganism composed of flagellate Streblomastix strix and complex community of Bacteroidetes bacteria on its surface.</title>
        <authorList>
            <person name="Treitli S.C."/>
            <person name="Kolisko M."/>
            <person name="Husnik F."/>
            <person name="Keeling P."/>
            <person name="Hampl V."/>
        </authorList>
    </citation>
    <scope>NUCLEOTIDE SEQUENCE [LARGE SCALE GENOMIC DNA]</scope>
    <source>
        <strain evidence="1">ST1C</strain>
    </source>
</reference>
<gene>
    <name evidence="1" type="ORF">EZS28_023866</name>
</gene>
<evidence type="ECO:0000313" key="1">
    <source>
        <dbReference type="EMBL" id="KAA6380610.1"/>
    </source>
</evidence>
<protein>
    <submittedName>
        <fullName evidence="1">Uncharacterized protein</fullName>
    </submittedName>
</protein>
<dbReference type="AlphaFoldDB" id="A0A5J4VDI6"/>
<name>A0A5J4VDI6_9EUKA</name>
<dbReference type="Proteomes" id="UP000324800">
    <property type="component" value="Unassembled WGS sequence"/>
</dbReference>
<sequence length="244" mass="27499">MYVSSRKCGGFDTEECGDAYSTCNSFEHAVLKQTTPDRTPTNLQCGFQIANTFISVCEMHMNQPYRTEADIFMLGGGTTDEISAATKGGSIFFDENGEMEFSDQDYWKIEKLGRVDYSSINGVNLKVLFHLYNIVVPTMKQVKYILNPTGGIQRKMRMGQIPRKNLYVNIGVASRQGNQSGGYEQQLNERGCWRQPISNGGDATQRRFVQIVVQQRVRMVTRLPREWYGTRATGQGQESEGAVK</sequence>
<feature type="non-terminal residue" evidence="1">
    <location>
        <position position="244"/>
    </location>
</feature>
<proteinExistence type="predicted"/>